<dbReference type="AlphaFoldDB" id="A0A8T2N0Q7"/>
<keyword evidence="7" id="KW-1185">Reference proteome</keyword>
<evidence type="ECO:0000313" key="6">
    <source>
        <dbReference type="EMBL" id="KAG9333020.1"/>
    </source>
</evidence>
<dbReference type="Pfam" id="PF13765">
    <property type="entry name" value="PRY"/>
    <property type="match status" value="1"/>
</dbReference>
<gene>
    <name evidence="6" type="ORF">JZ751_013896</name>
</gene>
<keyword evidence="3" id="KW-0862">Zinc</keyword>
<dbReference type="SMART" id="SM00449">
    <property type="entry name" value="SPRY"/>
    <property type="match status" value="1"/>
</dbReference>
<dbReference type="PRINTS" id="PR01407">
    <property type="entry name" value="BUTYPHLNCDUF"/>
</dbReference>
<dbReference type="CDD" id="cd16040">
    <property type="entry name" value="SPRY_PRY_SNTX"/>
    <property type="match status" value="1"/>
</dbReference>
<sequence>MPVCVTASLLPQDKLLGGGGGAVRNLESGRLKLLQREKHTLLQHSTERQAGLHMPQSTDEERDGARRKEREEEETRRQEKGRKGDRVRRRRKRESRDDWLAGLGGCTDQGPAELRTATALGIDSCRLTLDPNTAHRRLRLSEGNREVTRVRETQPYPDHPERFDCRTQVLCREGLSGRCYWEAEGVFIAVSYKEISRKGWGDSALGYNASLFCSPSSYSFWHNNKHTEIPVPSSRVGVYLDHRAGTLSFYSVSDTMTLLHRVQTTFTQPFYPGFAMGSNVTHVANASGSPIRVYYSPNQMSLEGLKLNLSTNSAGASVDFKRDPRVRSLRIPRNNFGKIIGEGAIYVSVFVENDDGGDGLNISENFYIPHNRSFIVTADNCLKLQKYGANIWVDEQGKRHG</sequence>
<evidence type="ECO:0000256" key="3">
    <source>
        <dbReference type="ARBA" id="ARBA00022833"/>
    </source>
</evidence>
<dbReference type="InterPro" id="IPR001870">
    <property type="entry name" value="B30.2/SPRY"/>
</dbReference>
<dbReference type="SMART" id="SM00589">
    <property type="entry name" value="PRY"/>
    <property type="match status" value="1"/>
</dbReference>
<dbReference type="InterPro" id="IPR051051">
    <property type="entry name" value="E3_ubiq-ligase_TRIM/RNF"/>
</dbReference>
<dbReference type="Proteomes" id="UP000824540">
    <property type="component" value="Unassembled WGS sequence"/>
</dbReference>
<keyword evidence="2" id="KW-0863">Zinc-finger</keyword>
<evidence type="ECO:0000259" key="5">
    <source>
        <dbReference type="PROSITE" id="PS50188"/>
    </source>
</evidence>
<dbReference type="InterPro" id="IPR003879">
    <property type="entry name" value="Butyrophylin_SPRY"/>
</dbReference>
<feature type="compositionally biased region" description="Basic and acidic residues" evidence="4">
    <location>
        <begin position="63"/>
        <end position="84"/>
    </location>
</feature>
<dbReference type="SUPFAM" id="SSF49899">
    <property type="entry name" value="Concanavalin A-like lectins/glucanases"/>
    <property type="match status" value="1"/>
</dbReference>
<dbReference type="Pfam" id="PF00622">
    <property type="entry name" value="SPRY"/>
    <property type="match status" value="1"/>
</dbReference>
<name>A0A8T2N0Q7_9TELE</name>
<dbReference type="InterPro" id="IPR043136">
    <property type="entry name" value="B30.2/SPRY_sf"/>
</dbReference>
<dbReference type="OrthoDB" id="9903688at2759"/>
<dbReference type="PANTHER" id="PTHR25465">
    <property type="entry name" value="B-BOX DOMAIN CONTAINING"/>
    <property type="match status" value="1"/>
</dbReference>
<dbReference type="GO" id="GO:0008270">
    <property type="term" value="F:zinc ion binding"/>
    <property type="evidence" value="ECO:0007669"/>
    <property type="project" value="UniProtKB-KW"/>
</dbReference>
<dbReference type="InterPro" id="IPR006574">
    <property type="entry name" value="PRY"/>
</dbReference>
<feature type="domain" description="B30.2/SPRY" evidence="5">
    <location>
        <begin position="107"/>
        <end position="292"/>
    </location>
</feature>
<reference evidence="6" key="1">
    <citation type="thesis" date="2021" institute="BYU ScholarsArchive" country="Provo, UT, USA">
        <title>Applications of and Algorithms for Genome Assembly and Genomic Analyses with an Emphasis on Marine Teleosts.</title>
        <authorList>
            <person name="Pickett B.D."/>
        </authorList>
    </citation>
    <scope>NUCLEOTIDE SEQUENCE</scope>
    <source>
        <strain evidence="6">HI-2016</strain>
    </source>
</reference>
<feature type="region of interest" description="Disordered" evidence="4">
    <location>
        <begin position="44"/>
        <end position="94"/>
    </location>
</feature>
<dbReference type="InterPro" id="IPR013320">
    <property type="entry name" value="ConA-like_dom_sf"/>
</dbReference>
<dbReference type="Gene3D" id="2.60.120.920">
    <property type="match status" value="1"/>
</dbReference>
<keyword evidence="1" id="KW-0479">Metal-binding</keyword>
<evidence type="ECO:0000256" key="1">
    <source>
        <dbReference type="ARBA" id="ARBA00022723"/>
    </source>
</evidence>
<accession>A0A8T2N0Q7</accession>
<protein>
    <recommendedName>
        <fullName evidence="5">B30.2/SPRY domain-containing protein</fullName>
    </recommendedName>
</protein>
<dbReference type="InterPro" id="IPR003877">
    <property type="entry name" value="SPRY_dom"/>
</dbReference>
<evidence type="ECO:0000313" key="7">
    <source>
        <dbReference type="Proteomes" id="UP000824540"/>
    </source>
</evidence>
<dbReference type="PROSITE" id="PS50188">
    <property type="entry name" value="B302_SPRY"/>
    <property type="match status" value="1"/>
</dbReference>
<organism evidence="6 7">
    <name type="scientific">Albula glossodonta</name>
    <name type="common">roundjaw bonefish</name>
    <dbReference type="NCBI Taxonomy" id="121402"/>
    <lineage>
        <taxon>Eukaryota</taxon>
        <taxon>Metazoa</taxon>
        <taxon>Chordata</taxon>
        <taxon>Craniata</taxon>
        <taxon>Vertebrata</taxon>
        <taxon>Euteleostomi</taxon>
        <taxon>Actinopterygii</taxon>
        <taxon>Neopterygii</taxon>
        <taxon>Teleostei</taxon>
        <taxon>Albuliformes</taxon>
        <taxon>Albulidae</taxon>
        <taxon>Albula</taxon>
    </lineage>
</organism>
<dbReference type="PANTHER" id="PTHR25465:SF5">
    <property type="entry name" value="E3 UBIQUITIN_ISG15 LIGASE TRIM25-RELATED"/>
    <property type="match status" value="1"/>
</dbReference>
<evidence type="ECO:0000256" key="4">
    <source>
        <dbReference type="SAM" id="MobiDB-lite"/>
    </source>
</evidence>
<proteinExistence type="predicted"/>
<dbReference type="EMBL" id="JAFBMS010000223">
    <property type="protein sequence ID" value="KAG9333020.1"/>
    <property type="molecule type" value="Genomic_DNA"/>
</dbReference>
<dbReference type="GO" id="GO:0005737">
    <property type="term" value="C:cytoplasm"/>
    <property type="evidence" value="ECO:0007669"/>
    <property type="project" value="UniProtKB-ARBA"/>
</dbReference>
<evidence type="ECO:0000256" key="2">
    <source>
        <dbReference type="ARBA" id="ARBA00022771"/>
    </source>
</evidence>
<comment type="caution">
    <text evidence="6">The sequence shown here is derived from an EMBL/GenBank/DDBJ whole genome shotgun (WGS) entry which is preliminary data.</text>
</comment>